<gene>
    <name evidence="2" type="ORF">SBOR_4969</name>
</gene>
<sequence length="364" mass="40617">MDSAESEWSKEKPSPDTSYLTRMDKLEEVYLNDPENDNEDIYSEVVQASTPWAHESKATITAPRQAYFPDKKKSLPGFKSQITGTTNSAEPDLPNEQIPSLYTPTHIGKNKSEALDKTKNNGRDSSDKAALTSTWWSNRWSTRWAHAFGATNPVPNQHDESSLENPENLHSPQKGVSNQTLTDHDHNTSLTGRKGNNGFDKTKTLLASHLRDRIACMNGNKCRTDTQSSYSEDLTQDSAQIYEEGAEAFIAWAKKLILESEGPNRRVDDWMIMGFIDATFLQAEIGEKKPRLYGEWDYLWAMERDDVVGDETRVFGEGARSSGLRSSRVLRIGNGGLGSGGKCRGLFGSGNRERRFGRGNGDIV</sequence>
<feature type="region of interest" description="Disordered" evidence="1">
    <location>
        <begin position="1"/>
        <end position="21"/>
    </location>
</feature>
<dbReference type="Proteomes" id="UP000019487">
    <property type="component" value="Unassembled WGS sequence"/>
</dbReference>
<proteinExistence type="predicted"/>
<protein>
    <submittedName>
        <fullName evidence="2">Uncharacterized protein</fullName>
    </submittedName>
</protein>
<organism evidence="2 3">
    <name type="scientific">Sclerotinia borealis (strain F-4128)</name>
    <dbReference type="NCBI Taxonomy" id="1432307"/>
    <lineage>
        <taxon>Eukaryota</taxon>
        <taxon>Fungi</taxon>
        <taxon>Dikarya</taxon>
        <taxon>Ascomycota</taxon>
        <taxon>Pezizomycotina</taxon>
        <taxon>Leotiomycetes</taxon>
        <taxon>Helotiales</taxon>
        <taxon>Sclerotiniaceae</taxon>
        <taxon>Sclerotinia</taxon>
    </lineage>
</organism>
<dbReference type="EMBL" id="AYSA01000232">
    <property type="protein sequence ID" value="ESZ94660.1"/>
    <property type="molecule type" value="Genomic_DNA"/>
</dbReference>
<comment type="caution">
    <text evidence="2">The sequence shown here is derived from an EMBL/GenBank/DDBJ whole genome shotgun (WGS) entry which is preliminary data.</text>
</comment>
<dbReference type="OrthoDB" id="3528935at2759"/>
<evidence type="ECO:0000256" key="1">
    <source>
        <dbReference type="SAM" id="MobiDB-lite"/>
    </source>
</evidence>
<evidence type="ECO:0000313" key="2">
    <source>
        <dbReference type="EMBL" id="ESZ94660.1"/>
    </source>
</evidence>
<feature type="compositionally biased region" description="Polar residues" evidence="1">
    <location>
        <begin position="163"/>
        <end position="181"/>
    </location>
</feature>
<dbReference type="HOGENOM" id="CLU_771571_0_0_1"/>
<evidence type="ECO:0000313" key="3">
    <source>
        <dbReference type="Proteomes" id="UP000019487"/>
    </source>
</evidence>
<name>W9CJF3_SCLBF</name>
<accession>W9CJF3</accession>
<keyword evidence="3" id="KW-1185">Reference proteome</keyword>
<dbReference type="AlphaFoldDB" id="W9CJF3"/>
<feature type="region of interest" description="Disordered" evidence="1">
    <location>
        <begin position="150"/>
        <end position="197"/>
    </location>
</feature>
<reference evidence="2 3" key="1">
    <citation type="journal article" date="2014" name="Genome Announc.">
        <title>Draft genome sequence of Sclerotinia borealis, a psychrophilic plant pathogenic fungus.</title>
        <authorList>
            <person name="Mardanov A.V."/>
            <person name="Beletsky A.V."/>
            <person name="Kadnikov V.V."/>
            <person name="Ignatov A.N."/>
            <person name="Ravin N.V."/>
        </authorList>
    </citation>
    <scope>NUCLEOTIDE SEQUENCE [LARGE SCALE GENOMIC DNA]</scope>
    <source>
        <strain evidence="3">F-4157</strain>
    </source>
</reference>